<dbReference type="STRING" id="4540.A0A3L6T8R1"/>
<sequence>MEFAAGALVAPRPPAAGGSVLSRDRRLGGGAIGIGWPRRAAAPKLSLLPAVARRAVSAAGGGGHLLPRRFVARSAGGGDGGFLLEDAEGHRSSPARASPLDAAEGATTARNSAGDHPEGIKRELMNLAVPAIVGQAIDPVAQLLETAYIGRLGPVELASAAVGVSVFNIISKLFNIPLLSITTSFVAEDVSKHDSSQPASGNISSEIGERKRLPSISSALLLAAAIGVIEALALILGSGMLLNIMGVSQASSMHNPARLFLSVRALGAPAVVVSLAIQGVFRGLKDTKTPLLYSGLGNISAVVLLPFFVYSLKHGLTGAAIATIASQYLGMFLLLWSLSRRAVLLPPKIEDLEFVGYIKSGGMLLGRTLSVLITMTLGTAMAARQGALAMAAHQICVQVWLAVSLLSDALAVSAQALIASSFAKLDYEKTGVVVGIALAVLLSASFGRLAEVFSKDPMVIQIVRSGVLFVSVSQPINALAFIFDGLHYGVSDFSYSASSMMVVGAVSSLYLLYAPKVFGLPGVWAGLALFMSLRMTAGFMRYWLPMMITSY</sequence>
<dbReference type="CDD" id="cd13136">
    <property type="entry name" value="MATE_DinF_like"/>
    <property type="match status" value="1"/>
</dbReference>
<gene>
    <name evidence="8" type="ORF">C2845_PM03G05400</name>
</gene>
<feature type="transmembrane region" description="Helical" evidence="6">
    <location>
        <begin position="259"/>
        <end position="281"/>
    </location>
</feature>
<dbReference type="OrthoDB" id="2126698at2759"/>
<evidence type="ECO:0000313" key="9">
    <source>
        <dbReference type="Proteomes" id="UP000275267"/>
    </source>
</evidence>
<dbReference type="Pfam" id="PF01554">
    <property type="entry name" value="MatE"/>
    <property type="match status" value="1"/>
</dbReference>
<dbReference type="NCBIfam" id="TIGR00797">
    <property type="entry name" value="matE"/>
    <property type="match status" value="1"/>
</dbReference>
<feature type="region of interest" description="Disordered" evidence="7">
    <location>
        <begin position="82"/>
        <end position="117"/>
    </location>
</feature>
<accession>A0A3L6T8R1</accession>
<feature type="transmembrane region" description="Helical" evidence="6">
    <location>
        <begin position="319"/>
        <end position="338"/>
    </location>
</feature>
<keyword evidence="4 6" id="KW-1133">Transmembrane helix</keyword>
<evidence type="ECO:0000313" key="8">
    <source>
        <dbReference type="EMBL" id="RLN34582.1"/>
    </source>
</evidence>
<feature type="transmembrane region" description="Helical" evidence="6">
    <location>
        <begin position="395"/>
        <end position="418"/>
    </location>
</feature>
<evidence type="ECO:0000256" key="6">
    <source>
        <dbReference type="RuleBase" id="RU004914"/>
    </source>
</evidence>
<feature type="transmembrane region" description="Helical" evidence="6">
    <location>
        <begin position="364"/>
        <end position="383"/>
    </location>
</feature>
<evidence type="ECO:0000256" key="5">
    <source>
        <dbReference type="ARBA" id="ARBA00023136"/>
    </source>
</evidence>
<dbReference type="InterPro" id="IPR002528">
    <property type="entry name" value="MATE_fam"/>
</dbReference>
<feature type="transmembrane region" description="Helical" evidence="6">
    <location>
        <begin position="220"/>
        <end position="247"/>
    </location>
</feature>
<dbReference type="GO" id="GO:0015297">
    <property type="term" value="F:antiporter activity"/>
    <property type="evidence" value="ECO:0007669"/>
    <property type="project" value="InterPro"/>
</dbReference>
<dbReference type="InterPro" id="IPR044644">
    <property type="entry name" value="DinF-like"/>
</dbReference>
<keyword evidence="3 6" id="KW-0812">Transmembrane</keyword>
<evidence type="ECO:0000256" key="1">
    <source>
        <dbReference type="ARBA" id="ARBA00004141"/>
    </source>
</evidence>
<feature type="transmembrane region" description="Helical" evidence="6">
    <location>
        <begin position="293"/>
        <end position="312"/>
    </location>
</feature>
<proteinExistence type="inferred from homology"/>
<comment type="similarity">
    <text evidence="2 6">Belongs to the multi antimicrobial extrusion (MATE) (TC 2.A.66.1) family.</text>
</comment>
<feature type="transmembrane region" description="Helical" evidence="6">
    <location>
        <begin position="430"/>
        <end position="450"/>
    </location>
</feature>
<keyword evidence="5 6" id="KW-0472">Membrane</keyword>
<evidence type="ECO:0000256" key="4">
    <source>
        <dbReference type="ARBA" id="ARBA00022989"/>
    </source>
</evidence>
<dbReference type="GO" id="GO:0042910">
    <property type="term" value="F:xenobiotic transmembrane transporter activity"/>
    <property type="evidence" value="ECO:0007669"/>
    <property type="project" value="InterPro"/>
</dbReference>
<evidence type="ECO:0000256" key="2">
    <source>
        <dbReference type="ARBA" id="ARBA00010199"/>
    </source>
</evidence>
<comment type="caution">
    <text evidence="6">Lacks conserved residue(s) required for the propagation of feature annotation.</text>
</comment>
<dbReference type="PANTHER" id="PTHR42893">
    <property type="entry name" value="PROTEIN DETOXIFICATION 44, CHLOROPLASTIC-RELATED"/>
    <property type="match status" value="1"/>
</dbReference>
<dbReference type="EMBL" id="PQIB02000002">
    <property type="protein sequence ID" value="RLN34582.1"/>
    <property type="molecule type" value="Genomic_DNA"/>
</dbReference>
<reference evidence="9" key="1">
    <citation type="journal article" date="2019" name="Nat. Commun.">
        <title>The genome of broomcorn millet.</title>
        <authorList>
            <person name="Zou C."/>
            <person name="Miki D."/>
            <person name="Li D."/>
            <person name="Tang Q."/>
            <person name="Xiao L."/>
            <person name="Rajput S."/>
            <person name="Deng P."/>
            <person name="Jia W."/>
            <person name="Huang R."/>
            <person name="Zhang M."/>
            <person name="Sun Y."/>
            <person name="Hu J."/>
            <person name="Fu X."/>
            <person name="Schnable P.S."/>
            <person name="Li F."/>
            <person name="Zhang H."/>
            <person name="Feng B."/>
            <person name="Zhu X."/>
            <person name="Liu R."/>
            <person name="Schnable J.C."/>
            <person name="Zhu J.-K."/>
            <person name="Zhang H."/>
        </authorList>
    </citation>
    <scope>NUCLEOTIDE SEQUENCE [LARGE SCALE GENOMIC DNA]</scope>
</reference>
<comment type="subcellular location">
    <subcellularLocation>
        <location evidence="1">Membrane</location>
        <topology evidence="1">Multi-pass membrane protein</topology>
    </subcellularLocation>
</comment>
<dbReference type="PANTHER" id="PTHR42893:SF45">
    <property type="entry name" value="PROTEIN DETOXIFICATION 45, CHLOROPLASTIC"/>
    <property type="match status" value="1"/>
</dbReference>
<dbReference type="Proteomes" id="UP000275267">
    <property type="component" value="Unassembled WGS sequence"/>
</dbReference>
<keyword evidence="9" id="KW-1185">Reference proteome</keyword>
<name>A0A3L6T8R1_PANMI</name>
<evidence type="ECO:0000256" key="7">
    <source>
        <dbReference type="SAM" id="MobiDB-lite"/>
    </source>
</evidence>
<organism evidence="8 9">
    <name type="scientific">Panicum miliaceum</name>
    <name type="common">Proso millet</name>
    <name type="synonym">Broomcorn millet</name>
    <dbReference type="NCBI Taxonomy" id="4540"/>
    <lineage>
        <taxon>Eukaryota</taxon>
        <taxon>Viridiplantae</taxon>
        <taxon>Streptophyta</taxon>
        <taxon>Embryophyta</taxon>
        <taxon>Tracheophyta</taxon>
        <taxon>Spermatophyta</taxon>
        <taxon>Magnoliopsida</taxon>
        <taxon>Liliopsida</taxon>
        <taxon>Poales</taxon>
        <taxon>Poaceae</taxon>
        <taxon>PACMAD clade</taxon>
        <taxon>Panicoideae</taxon>
        <taxon>Panicodae</taxon>
        <taxon>Paniceae</taxon>
        <taxon>Panicinae</taxon>
        <taxon>Panicum</taxon>
        <taxon>Panicum sect. Panicum</taxon>
    </lineage>
</organism>
<comment type="caution">
    <text evidence="8">The sequence shown here is derived from an EMBL/GenBank/DDBJ whole genome shotgun (WGS) entry which is preliminary data.</text>
</comment>
<dbReference type="GO" id="GO:0016020">
    <property type="term" value="C:membrane"/>
    <property type="evidence" value="ECO:0007669"/>
    <property type="project" value="UniProtKB-SubCell"/>
</dbReference>
<evidence type="ECO:0000256" key="3">
    <source>
        <dbReference type="ARBA" id="ARBA00022692"/>
    </source>
</evidence>
<dbReference type="AlphaFoldDB" id="A0A3L6T8R1"/>
<feature type="transmembrane region" description="Helical" evidence="6">
    <location>
        <begin position="462"/>
        <end position="483"/>
    </location>
</feature>
<protein>
    <recommendedName>
        <fullName evidence="6">Protein DETOXIFICATION</fullName>
    </recommendedName>
    <alternativeName>
        <fullName evidence="6">Multidrug and toxic compound extrusion protein</fullName>
    </alternativeName>
</protein>